<dbReference type="Proteomes" id="UP000198773">
    <property type="component" value="Unassembled WGS sequence"/>
</dbReference>
<dbReference type="PANTHER" id="PTHR43228:SF1">
    <property type="entry name" value="TWO-COMPONENT RESPONSE REGULATOR ARR22"/>
    <property type="match status" value="1"/>
</dbReference>
<keyword evidence="1" id="KW-0597">Phosphoprotein</keyword>
<dbReference type="EMBL" id="FNRM01000004">
    <property type="protein sequence ID" value="SEA56108.1"/>
    <property type="molecule type" value="Genomic_DNA"/>
</dbReference>
<dbReference type="InterPro" id="IPR011006">
    <property type="entry name" value="CheY-like_superfamily"/>
</dbReference>
<feature type="modified residue" description="4-aspartylphosphate" evidence="1">
    <location>
        <position position="60"/>
    </location>
</feature>
<dbReference type="InterPro" id="IPR001789">
    <property type="entry name" value="Sig_transdc_resp-reg_receiver"/>
</dbReference>
<evidence type="ECO:0000256" key="1">
    <source>
        <dbReference type="PROSITE-ProRule" id="PRU00169"/>
    </source>
</evidence>
<reference evidence="4 5" key="1">
    <citation type="submission" date="2016-10" db="EMBL/GenBank/DDBJ databases">
        <authorList>
            <person name="de Groot N.N."/>
        </authorList>
    </citation>
    <scope>NUCLEOTIDE SEQUENCE [LARGE SCALE GENOMIC DNA]</scope>
    <source>
        <strain evidence="4 5">CGMCC 1.3430</strain>
    </source>
</reference>
<evidence type="ECO:0000313" key="5">
    <source>
        <dbReference type="Proteomes" id="UP000198773"/>
    </source>
</evidence>
<evidence type="ECO:0000256" key="2">
    <source>
        <dbReference type="SAM" id="Coils"/>
    </source>
</evidence>
<accession>A0A1H4C6V8</accession>
<dbReference type="PROSITE" id="PS50110">
    <property type="entry name" value="RESPONSE_REGULATORY"/>
    <property type="match status" value="1"/>
</dbReference>
<keyword evidence="5" id="KW-1185">Reference proteome</keyword>
<proteinExistence type="predicted"/>
<evidence type="ECO:0000313" key="4">
    <source>
        <dbReference type="EMBL" id="SEA56108.1"/>
    </source>
</evidence>
<dbReference type="PANTHER" id="PTHR43228">
    <property type="entry name" value="TWO-COMPONENT RESPONSE REGULATOR"/>
    <property type="match status" value="1"/>
</dbReference>
<dbReference type="GO" id="GO:0000160">
    <property type="term" value="P:phosphorelay signal transduction system"/>
    <property type="evidence" value="ECO:0007669"/>
    <property type="project" value="InterPro"/>
</dbReference>
<dbReference type="OrthoDB" id="7298659at2"/>
<dbReference type="CDD" id="cd17589">
    <property type="entry name" value="REC_TPR"/>
    <property type="match status" value="1"/>
</dbReference>
<dbReference type="Pfam" id="PF00072">
    <property type="entry name" value="Response_reg"/>
    <property type="match status" value="1"/>
</dbReference>
<sequence length="549" mass="62813">MNPSFFRCKQVLVVEDCAPVRATVKSMLQTIGFEAIHLARNSTEALKKCYEIPFDFILCDFNLGDCKDGYQLFEALKQQDLISPLCCFMIISAESQRKIVHGMIELQPDDYLLKPFSYPVLEERIIRMVKSKIALRKIYLAIAEHDYPLAIEECGKALNAKPEHSQTIYRLKGELLLKTKAYEKAETFYRVLNEAKSYPWARLGFAIAGFRQERWEDSELELIDLTQFDETKVEALDWLSRLLVKQNRYQRACETLTEAALLSPKNITRQQTLSNLTSIIGDKEAAVRIHSKLVAAARHSIHDTADNYLNHARALIDLAQTKSVMERAVHLQHASQLVTGLNKRFNEALVQQEVQLVRGRILAAKGQLAEAKELIHGITGLKNKKLTIDSCMDAAKAYFEIGDLYESEYYIDEMRRHLAKDDFLTETQQLMLKMEQNRHQELKDKIKTINQEASEAYQHGHYGRASELFNEAFEYMPSNPVIALNMLQAMSKGTGLTVETMKPARQAIALLEQSELSITNQERYKKYYRTLINKHPELATKNRAPSVAG</sequence>
<protein>
    <submittedName>
        <fullName evidence="4">Tetratricopeptide repeat-containing protein</fullName>
    </submittedName>
</protein>
<feature type="coiled-coil region" evidence="2">
    <location>
        <begin position="432"/>
        <end position="459"/>
    </location>
</feature>
<keyword evidence="2" id="KW-0175">Coiled coil</keyword>
<dbReference type="Gene3D" id="3.40.50.2300">
    <property type="match status" value="1"/>
</dbReference>
<dbReference type="SUPFAM" id="SSF52172">
    <property type="entry name" value="CheY-like"/>
    <property type="match status" value="1"/>
</dbReference>
<dbReference type="AlphaFoldDB" id="A0A1H4C6V8"/>
<feature type="domain" description="Response regulatory" evidence="3">
    <location>
        <begin position="10"/>
        <end position="129"/>
    </location>
</feature>
<dbReference type="SMART" id="SM00448">
    <property type="entry name" value="REC"/>
    <property type="match status" value="1"/>
</dbReference>
<name>A0A1H4C6V8_ALKAM</name>
<dbReference type="STRING" id="152573.SAMN04488051_1043"/>
<evidence type="ECO:0000259" key="3">
    <source>
        <dbReference type="PROSITE" id="PS50110"/>
    </source>
</evidence>
<dbReference type="RefSeq" id="WP_091342068.1">
    <property type="nucleotide sequence ID" value="NZ_FNRM01000004.1"/>
</dbReference>
<gene>
    <name evidence="4" type="ORF">SAMN04488051_1043</name>
</gene>
<dbReference type="SUPFAM" id="SSF48452">
    <property type="entry name" value="TPR-like"/>
    <property type="match status" value="1"/>
</dbReference>
<dbReference type="Gene3D" id="1.25.40.10">
    <property type="entry name" value="Tetratricopeptide repeat domain"/>
    <property type="match status" value="2"/>
</dbReference>
<dbReference type="InterPro" id="IPR011990">
    <property type="entry name" value="TPR-like_helical_dom_sf"/>
</dbReference>
<dbReference type="InterPro" id="IPR052048">
    <property type="entry name" value="ST_Response_Regulator"/>
</dbReference>
<organism evidence="4 5">
    <name type="scientific">Alkalimonas amylolytica</name>
    <dbReference type="NCBI Taxonomy" id="152573"/>
    <lineage>
        <taxon>Bacteria</taxon>
        <taxon>Pseudomonadati</taxon>
        <taxon>Pseudomonadota</taxon>
        <taxon>Gammaproteobacteria</taxon>
        <taxon>Alkalimonas</taxon>
    </lineage>
</organism>